<reference evidence="3 4" key="1">
    <citation type="submission" date="2016-10" db="EMBL/GenBank/DDBJ databases">
        <authorList>
            <person name="Varghese N."/>
            <person name="Submissions S."/>
        </authorList>
    </citation>
    <scope>NUCLEOTIDE SEQUENCE [LARGE SCALE GENOMIC DNA]</scope>
    <source>
        <strain evidence="3 4">DSM 16525</strain>
    </source>
</reference>
<dbReference type="EMBL" id="BJXR01000016">
    <property type="protein sequence ID" value="GEN06478.1"/>
    <property type="molecule type" value="Genomic_DNA"/>
</dbReference>
<dbReference type="Proteomes" id="UP000321514">
    <property type="component" value="Unassembled WGS sequence"/>
</dbReference>
<dbReference type="STRING" id="1334629.MFUL124B02_33335"/>
<evidence type="ECO:0000256" key="1">
    <source>
        <dbReference type="SAM" id="SignalP"/>
    </source>
</evidence>
<feature type="chain" id="PRO_5022708107" description="Lipoprotein" evidence="1">
    <location>
        <begin position="31"/>
        <end position="185"/>
    </location>
</feature>
<comment type="caution">
    <text evidence="2">The sequence shown here is derived from an EMBL/GenBank/DDBJ whole genome shotgun (WGS) entry which is preliminary data.</text>
</comment>
<organism evidence="2 5">
    <name type="scientific">Myxococcus fulvus</name>
    <dbReference type="NCBI Taxonomy" id="33"/>
    <lineage>
        <taxon>Bacteria</taxon>
        <taxon>Pseudomonadati</taxon>
        <taxon>Myxococcota</taxon>
        <taxon>Myxococcia</taxon>
        <taxon>Myxococcales</taxon>
        <taxon>Cystobacterineae</taxon>
        <taxon>Myxococcaceae</taxon>
        <taxon>Myxococcus</taxon>
    </lineage>
</organism>
<dbReference type="PROSITE" id="PS51257">
    <property type="entry name" value="PROKAR_LIPOPROTEIN"/>
    <property type="match status" value="1"/>
</dbReference>
<dbReference type="AlphaFoldDB" id="A0A511SZ72"/>
<keyword evidence="1" id="KW-0732">Signal</keyword>
<name>A0A511SZ72_MYXFU</name>
<evidence type="ECO:0000313" key="2">
    <source>
        <dbReference type="EMBL" id="GEN06478.1"/>
    </source>
</evidence>
<protein>
    <recommendedName>
        <fullName evidence="6">Lipoprotein</fullName>
    </recommendedName>
</protein>
<evidence type="ECO:0000313" key="5">
    <source>
        <dbReference type="Proteomes" id="UP000321514"/>
    </source>
</evidence>
<dbReference type="Proteomes" id="UP000183760">
    <property type="component" value="Unassembled WGS sequence"/>
</dbReference>
<dbReference type="RefSeq" id="WP_046715611.1">
    <property type="nucleotide sequence ID" value="NZ_BJXR01000016.1"/>
</dbReference>
<proteinExistence type="predicted"/>
<dbReference type="EMBL" id="FOIB01000002">
    <property type="protein sequence ID" value="SET47451.1"/>
    <property type="molecule type" value="Genomic_DNA"/>
</dbReference>
<reference evidence="2 5" key="2">
    <citation type="submission" date="2019-07" db="EMBL/GenBank/DDBJ databases">
        <title>Whole genome shotgun sequence of Myxococcus fulvus NBRC 100333.</title>
        <authorList>
            <person name="Hosoyama A."/>
            <person name="Uohara A."/>
            <person name="Ohji S."/>
            <person name="Ichikawa N."/>
        </authorList>
    </citation>
    <scope>NUCLEOTIDE SEQUENCE [LARGE SCALE GENOMIC DNA]</scope>
    <source>
        <strain evidence="2 5">NBRC 100333</strain>
    </source>
</reference>
<keyword evidence="4" id="KW-1185">Reference proteome</keyword>
<evidence type="ECO:0000313" key="3">
    <source>
        <dbReference type="EMBL" id="SET47451.1"/>
    </source>
</evidence>
<sequence>MRLKLPTVVLPSVLLLASACIVEAPGGASAEQRKAATVTQVPALSVRNGANLGGKVELVAATVQPGRLTPGERAQVTLYFKVLQAIDEDYLIFVHVEDAGGRMERMNLDHKPANGMLPTSQWKPGETVKDEFSIYLPADANPKALNIWLGLWDPRTDTRLTLTNPDAVRNDGKNRLLVAQVPVAR</sequence>
<feature type="signal peptide" evidence="1">
    <location>
        <begin position="1"/>
        <end position="30"/>
    </location>
</feature>
<evidence type="ECO:0000313" key="4">
    <source>
        <dbReference type="Proteomes" id="UP000183760"/>
    </source>
</evidence>
<accession>A0A511SZ72</accession>
<gene>
    <name evidence="2" type="ORF">MFU01_15150</name>
    <name evidence="3" type="ORF">SAMN05443572_102410</name>
</gene>
<dbReference type="OrthoDB" id="5381373at2"/>
<evidence type="ECO:0008006" key="6">
    <source>
        <dbReference type="Google" id="ProtNLM"/>
    </source>
</evidence>